<dbReference type="Proteomes" id="UP000886520">
    <property type="component" value="Chromosome 15"/>
</dbReference>
<dbReference type="PANTHER" id="PTHR35201:SF4">
    <property type="entry name" value="BETA-PINACENE SYNTHASE-RELATED"/>
    <property type="match status" value="1"/>
</dbReference>
<dbReference type="EC" id="4.2.3.-" evidence="2"/>
<comment type="similarity">
    <text evidence="1 2">Belongs to the terpene synthase family.</text>
</comment>
<dbReference type="PANTHER" id="PTHR35201">
    <property type="entry name" value="TERPENE SYNTHASE"/>
    <property type="match status" value="1"/>
</dbReference>
<dbReference type="GO" id="GO:0046872">
    <property type="term" value="F:metal ion binding"/>
    <property type="evidence" value="ECO:0007669"/>
    <property type="project" value="UniProtKB-KW"/>
</dbReference>
<sequence>MINVESSGRAARSSFSGGRRAAGLVFDPPFRRSPGRHIGIISCLIPSKHGNGSRLVHSVQAVATPNAASCAPAPELLMRISDLEWLLEAGPNPLLTTQPALRLMPSAEEIAGVKLPAMTCSFASEVHPQYEQVKVECDEWIERVAELPSQAARCFLRDCLLPRLVCRFIPGALPGRRLLQAIKLVAWLMIADDDDDDPTVLGSDYTATCHRADRILTILTQPADAFVDQRLWNYDLLDDRLSKRCSRQLATLADLWREMSPDMSPLLRSRFTSSMVDYLEGIKMQASLRKQGRVPNVESYIQIRRHASFTIPAFIIAEYASGIELDQAAVDNANVMQLMNNAVDYISLWNDIFSCYKEILVGDYFNLPSILYMHATPITNSATNCAYFQHAINHVAQLTQDLEASCASLIESLIEEHSKPSVDPSRRYHIYSYIEVITLGMSGALAWFSETPRYPHPDTQDQLN</sequence>
<gene>
    <name evidence="3" type="ORF">GOP47_0015362</name>
</gene>
<name>A0A9D4UKG9_ADICA</name>
<dbReference type="SFLD" id="SFLDS00005">
    <property type="entry name" value="Isoprenoid_Synthase_Type_I"/>
    <property type="match status" value="1"/>
</dbReference>
<dbReference type="EMBL" id="JABFUD020000015">
    <property type="protein sequence ID" value="KAI5069061.1"/>
    <property type="molecule type" value="Genomic_DNA"/>
</dbReference>
<protein>
    <recommendedName>
        <fullName evidence="2">Terpene synthase</fullName>
        <ecNumber evidence="2">4.2.3.-</ecNumber>
    </recommendedName>
</protein>
<accession>A0A9D4UKG9</accession>
<comment type="caution">
    <text evidence="3">The sequence shown here is derived from an EMBL/GenBank/DDBJ whole genome shotgun (WGS) entry which is preliminary data.</text>
</comment>
<organism evidence="3 4">
    <name type="scientific">Adiantum capillus-veneris</name>
    <name type="common">Maidenhair fern</name>
    <dbReference type="NCBI Taxonomy" id="13818"/>
    <lineage>
        <taxon>Eukaryota</taxon>
        <taxon>Viridiplantae</taxon>
        <taxon>Streptophyta</taxon>
        <taxon>Embryophyta</taxon>
        <taxon>Tracheophyta</taxon>
        <taxon>Polypodiopsida</taxon>
        <taxon>Polypodiidae</taxon>
        <taxon>Polypodiales</taxon>
        <taxon>Pteridineae</taxon>
        <taxon>Pteridaceae</taxon>
        <taxon>Vittarioideae</taxon>
        <taxon>Adiantum</taxon>
    </lineage>
</organism>
<dbReference type="SUPFAM" id="SSF48576">
    <property type="entry name" value="Terpenoid synthases"/>
    <property type="match status" value="1"/>
</dbReference>
<dbReference type="GO" id="GO:0010333">
    <property type="term" value="F:terpene synthase activity"/>
    <property type="evidence" value="ECO:0007669"/>
    <property type="project" value="InterPro"/>
</dbReference>
<reference evidence="3" key="1">
    <citation type="submission" date="2021-01" db="EMBL/GenBank/DDBJ databases">
        <title>Adiantum capillus-veneris genome.</title>
        <authorList>
            <person name="Fang Y."/>
            <person name="Liao Q."/>
        </authorList>
    </citation>
    <scope>NUCLEOTIDE SEQUENCE</scope>
    <source>
        <strain evidence="3">H3</strain>
        <tissue evidence="3">Leaf</tissue>
    </source>
</reference>
<keyword evidence="2" id="KW-0456">Lyase</keyword>
<comment type="cofactor">
    <cofactor evidence="2">
        <name>Mg(2+)</name>
        <dbReference type="ChEBI" id="CHEBI:18420"/>
    </cofactor>
</comment>
<keyword evidence="4" id="KW-1185">Reference proteome</keyword>
<dbReference type="Pfam" id="PF19086">
    <property type="entry name" value="Terpene_syn_C_2"/>
    <property type="match status" value="1"/>
</dbReference>
<evidence type="ECO:0000256" key="2">
    <source>
        <dbReference type="RuleBase" id="RU366034"/>
    </source>
</evidence>
<dbReference type="InterPro" id="IPR034686">
    <property type="entry name" value="Terpene_cyclase-like_2"/>
</dbReference>
<dbReference type="InterPro" id="IPR008949">
    <property type="entry name" value="Isoprenoid_synthase_dom_sf"/>
</dbReference>
<dbReference type="OrthoDB" id="2861623at2759"/>
<keyword evidence="2" id="KW-0460">Magnesium</keyword>
<dbReference type="AlphaFoldDB" id="A0A9D4UKG9"/>
<evidence type="ECO:0000313" key="4">
    <source>
        <dbReference type="Proteomes" id="UP000886520"/>
    </source>
</evidence>
<keyword evidence="2" id="KW-0479">Metal-binding</keyword>
<evidence type="ECO:0000313" key="3">
    <source>
        <dbReference type="EMBL" id="KAI5069061.1"/>
    </source>
</evidence>
<dbReference type="Gene3D" id="1.10.600.10">
    <property type="entry name" value="Farnesyl Diphosphate Synthase"/>
    <property type="match status" value="1"/>
</dbReference>
<proteinExistence type="inferred from homology"/>
<dbReference type="GO" id="GO:0008299">
    <property type="term" value="P:isoprenoid biosynthetic process"/>
    <property type="evidence" value="ECO:0007669"/>
    <property type="project" value="UniProtKB-ARBA"/>
</dbReference>
<dbReference type="SFLD" id="SFLDG01020">
    <property type="entry name" value="Terpene_Cyclase_Like_2"/>
    <property type="match status" value="1"/>
</dbReference>
<evidence type="ECO:0000256" key="1">
    <source>
        <dbReference type="ARBA" id="ARBA00006333"/>
    </source>
</evidence>